<feature type="region of interest" description="Disordered" evidence="1">
    <location>
        <begin position="28"/>
        <end position="110"/>
    </location>
</feature>
<gene>
    <name evidence="3" type="ORF">A4E84_11065</name>
</gene>
<organism evidence="3 4">
    <name type="scientific">Streptomyces qaidamensis</name>
    <dbReference type="NCBI Taxonomy" id="1783515"/>
    <lineage>
        <taxon>Bacteria</taxon>
        <taxon>Bacillati</taxon>
        <taxon>Actinomycetota</taxon>
        <taxon>Actinomycetes</taxon>
        <taxon>Kitasatosporales</taxon>
        <taxon>Streptomycetaceae</taxon>
        <taxon>Streptomyces</taxon>
        <taxon>Streptomyces aurantiacus group</taxon>
    </lineage>
</organism>
<keyword evidence="4" id="KW-1185">Reference proteome</keyword>
<dbReference type="RefSeq" id="WP_062926394.1">
    <property type="nucleotide sequence ID" value="NZ_CP015098.1"/>
</dbReference>
<protein>
    <submittedName>
        <fullName evidence="3">Small secreted hydrophilic protein</fullName>
    </submittedName>
</protein>
<dbReference type="Proteomes" id="UP000076096">
    <property type="component" value="Chromosome"/>
</dbReference>
<sequence length="110" mass="11122">MVFSRRMAALSAVVLIPLGIAATSYALADSPESPRVPSQQVELDHGSPTPTSTLRPPSQKATPPGVTPGDEVVSRPPVTDSSAGDDDDDDHGQGTSDDGPGDDDGPGSDG</sequence>
<evidence type="ECO:0000313" key="4">
    <source>
        <dbReference type="Proteomes" id="UP000076096"/>
    </source>
</evidence>
<evidence type="ECO:0000256" key="2">
    <source>
        <dbReference type="SAM" id="SignalP"/>
    </source>
</evidence>
<evidence type="ECO:0000256" key="1">
    <source>
        <dbReference type="SAM" id="MobiDB-lite"/>
    </source>
</evidence>
<feature type="compositionally biased region" description="Acidic residues" evidence="1">
    <location>
        <begin position="99"/>
        <end position="110"/>
    </location>
</feature>
<dbReference type="STRING" id="1783515.A4E84_11065"/>
<keyword evidence="2" id="KW-0732">Signal</keyword>
<evidence type="ECO:0000313" key="3">
    <source>
        <dbReference type="EMBL" id="AMW10004.1"/>
    </source>
</evidence>
<name>A0A143BY01_9ACTN</name>
<proteinExistence type="predicted"/>
<dbReference type="AlphaFoldDB" id="A0A143BY01"/>
<feature type="compositionally biased region" description="Low complexity" evidence="1">
    <location>
        <begin position="47"/>
        <end position="58"/>
    </location>
</feature>
<reference evidence="4" key="1">
    <citation type="submission" date="2016-04" db="EMBL/GenBank/DDBJ databases">
        <authorList>
            <person name="Zhang B."/>
        </authorList>
    </citation>
    <scope>NUCLEOTIDE SEQUENCE [LARGE SCALE GENOMIC DNA]</scope>
    <source>
        <strain evidence="4">S10</strain>
    </source>
</reference>
<dbReference type="EMBL" id="CP015098">
    <property type="protein sequence ID" value="AMW10004.1"/>
    <property type="molecule type" value="Genomic_DNA"/>
</dbReference>
<dbReference type="KEGG" id="stsi:A4E84_11065"/>
<feature type="chain" id="PRO_5007507337" evidence="2">
    <location>
        <begin position="29"/>
        <end position="110"/>
    </location>
</feature>
<feature type="signal peptide" evidence="2">
    <location>
        <begin position="1"/>
        <end position="28"/>
    </location>
</feature>
<accession>A0A143BY01</accession>